<dbReference type="AlphaFoldDB" id="A0AAE0FDU3"/>
<feature type="non-terminal residue" evidence="1">
    <location>
        <position position="1"/>
    </location>
</feature>
<protein>
    <submittedName>
        <fullName evidence="1">Uncharacterized protein</fullName>
    </submittedName>
</protein>
<organism evidence="1 2">
    <name type="scientific">Cymbomonas tetramitiformis</name>
    <dbReference type="NCBI Taxonomy" id="36881"/>
    <lineage>
        <taxon>Eukaryota</taxon>
        <taxon>Viridiplantae</taxon>
        <taxon>Chlorophyta</taxon>
        <taxon>Pyramimonadophyceae</taxon>
        <taxon>Pyramimonadales</taxon>
        <taxon>Pyramimonadaceae</taxon>
        <taxon>Cymbomonas</taxon>
    </lineage>
</organism>
<keyword evidence="2" id="KW-1185">Reference proteome</keyword>
<evidence type="ECO:0000313" key="2">
    <source>
        <dbReference type="Proteomes" id="UP001190700"/>
    </source>
</evidence>
<evidence type="ECO:0000313" key="1">
    <source>
        <dbReference type="EMBL" id="KAK3257640.1"/>
    </source>
</evidence>
<comment type="caution">
    <text evidence="1">The sequence shown here is derived from an EMBL/GenBank/DDBJ whole genome shotgun (WGS) entry which is preliminary data.</text>
</comment>
<name>A0AAE0FDU3_9CHLO</name>
<accession>A0AAE0FDU3</accession>
<gene>
    <name evidence="1" type="ORF">CYMTET_33282</name>
</gene>
<dbReference type="Proteomes" id="UP001190700">
    <property type="component" value="Unassembled WGS sequence"/>
</dbReference>
<sequence>IASSAVGVEQQAEVQGGLGAVKALTEGVGPLMIGTLLSACEGSLMPGAPFLVGAVLILAAGKVSMSLPHLVECTKSLPGNSITAPSMVDDESLADKKCLLSEDSAFDAFEMTERKAQYEEIQ</sequence>
<proteinExistence type="predicted"/>
<reference evidence="1 2" key="1">
    <citation type="journal article" date="2015" name="Genome Biol. Evol.">
        <title>Comparative Genomics of a Bacterivorous Green Alga Reveals Evolutionary Causalities and Consequences of Phago-Mixotrophic Mode of Nutrition.</title>
        <authorList>
            <person name="Burns J.A."/>
            <person name="Paasch A."/>
            <person name="Narechania A."/>
            <person name="Kim E."/>
        </authorList>
    </citation>
    <scope>NUCLEOTIDE SEQUENCE [LARGE SCALE GENOMIC DNA]</scope>
    <source>
        <strain evidence="1 2">PLY_AMNH</strain>
    </source>
</reference>
<dbReference type="EMBL" id="LGRX02020289">
    <property type="protein sequence ID" value="KAK3257640.1"/>
    <property type="molecule type" value="Genomic_DNA"/>
</dbReference>